<gene>
    <name evidence="2" type="ORF">O164_08155</name>
</gene>
<dbReference type="Proteomes" id="UP000018511">
    <property type="component" value="Unassembled WGS sequence"/>
</dbReference>
<name>V7DCU3_9PSED</name>
<dbReference type="InterPro" id="IPR040818">
    <property type="entry name" value="Tsi6"/>
</dbReference>
<protein>
    <recommendedName>
        <fullName evidence="1">Tsi6 domain-containing protein</fullName>
    </recommendedName>
</protein>
<reference evidence="2 3" key="1">
    <citation type="submission" date="2013-10" db="EMBL/GenBank/DDBJ databases">
        <title>Whole Genome Shotgun Sequence of Pseudomonas taiwanensis SJ9.</title>
        <authorList>
            <person name="Hong S.-J."/>
            <person name="Shin J.-H."/>
        </authorList>
    </citation>
    <scope>NUCLEOTIDE SEQUENCE [LARGE SCALE GENOMIC DNA]</scope>
    <source>
        <strain evidence="2 3">SJ9</strain>
    </source>
</reference>
<evidence type="ECO:0000313" key="3">
    <source>
        <dbReference type="Proteomes" id="UP000018511"/>
    </source>
</evidence>
<accession>V7DCU3</accession>
<dbReference type="PATRIC" id="fig|1388762.3.peg.1634"/>
<feature type="domain" description="Tsi6" evidence="1">
    <location>
        <begin position="8"/>
        <end position="90"/>
    </location>
</feature>
<evidence type="ECO:0000259" key="1">
    <source>
        <dbReference type="Pfam" id="PF18660"/>
    </source>
</evidence>
<sequence>MINLKPTTPLEYVDKALALAIDRQNRIPGFPVYATVIDQLKYIRAVFDGTEKDKSKLHRLTIGAIAAKEFEPTDEALAEALLHVYYIAEQSANGLKIRLPGEK</sequence>
<evidence type="ECO:0000313" key="2">
    <source>
        <dbReference type="EMBL" id="ESW40129.1"/>
    </source>
</evidence>
<dbReference type="AlphaFoldDB" id="V7DCU3"/>
<organism evidence="2 3">
    <name type="scientific">Pseudomonas taiwanensis SJ9</name>
    <dbReference type="NCBI Taxonomy" id="1388762"/>
    <lineage>
        <taxon>Bacteria</taxon>
        <taxon>Pseudomonadati</taxon>
        <taxon>Pseudomonadota</taxon>
        <taxon>Gammaproteobacteria</taxon>
        <taxon>Pseudomonadales</taxon>
        <taxon>Pseudomonadaceae</taxon>
        <taxon>Pseudomonas</taxon>
    </lineage>
</organism>
<dbReference type="EMBL" id="AXUP01000087">
    <property type="protein sequence ID" value="ESW40129.1"/>
    <property type="molecule type" value="Genomic_DNA"/>
</dbReference>
<dbReference type="Pfam" id="PF18660">
    <property type="entry name" value="Tsi6"/>
    <property type="match status" value="1"/>
</dbReference>
<proteinExistence type="predicted"/>
<comment type="caution">
    <text evidence="2">The sequence shown here is derived from an EMBL/GenBank/DDBJ whole genome shotgun (WGS) entry which is preliminary data.</text>
</comment>